<protein>
    <recommendedName>
        <fullName evidence="7">PucR family transcriptional regulator</fullName>
    </recommendedName>
</protein>
<dbReference type="Gene3D" id="1.10.10.2840">
    <property type="entry name" value="PucR C-terminal helix-turn-helix domain"/>
    <property type="match status" value="1"/>
</dbReference>
<dbReference type="Pfam" id="PF13556">
    <property type="entry name" value="HTH_30"/>
    <property type="match status" value="1"/>
</dbReference>
<dbReference type="InterPro" id="IPR025736">
    <property type="entry name" value="PucR_C-HTH_dom"/>
</dbReference>
<dbReference type="Pfam" id="PF07905">
    <property type="entry name" value="PucR"/>
    <property type="match status" value="1"/>
</dbReference>
<dbReference type="InterPro" id="IPR042070">
    <property type="entry name" value="PucR_C-HTH_sf"/>
</dbReference>
<evidence type="ECO:0000256" key="1">
    <source>
        <dbReference type="ARBA" id="ARBA00006754"/>
    </source>
</evidence>
<dbReference type="PANTHER" id="PTHR33744">
    <property type="entry name" value="CARBOHYDRATE DIACID REGULATOR"/>
    <property type="match status" value="1"/>
</dbReference>
<sequence>MRVTEALNLPSLGTARRVGQGDLNRVVGVAHVVDVPDTARWVTPGTFLLSTGLSWPRDAQELAAFGEGLAACEPAAVVLATPHFFTAFPPQVAAALAARGIPALELPYEVPFAQVVQEIHAHVLQEQADVLRRSERIHRALTRAALSGNLSDVAHTLAEGLGRHAVVLGRDGLPLTPGPAPDGGAAAAALARPGSHPRELAGGTLVPVVLRGGREGGVWVSGPAGRGDAHPGGSVPGAAQELAVRAAEHAATVAGLLLLAQHDAEVREARLGYAFVDTVLEGRFTDDPTAQERAARLGFDPDGEYAVGLLVLRDPLPLTAEGFAGRERAAQALRQVLGSLGTAPLVSVTLNTVWFLLPARLSPERVWARLGWPAGPQAPGGMVYSRVRRGAAGVAEGRAETLTLAAHARPGQLRSYAEVLVPRALSGDRAAQADLTGQLLGPLAAVRGGRELRRTVEALCATAFSQVETAARLGIHANTLRYRMERIEALTGRPLALPETRSLWWLALQLEHLQT</sequence>
<comment type="caution">
    <text evidence="5">The sequence shown here is derived from an EMBL/GenBank/DDBJ whole genome shotgun (WGS) entry which is preliminary data.</text>
</comment>
<dbReference type="EMBL" id="BAAADB010000004">
    <property type="protein sequence ID" value="GAA0502434.1"/>
    <property type="molecule type" value="Genomic_DNA"/>
</dbReference>
<dbReference type="InterPro" id="IPR051448">
    <property type="entry name" value="CdaR-like_regulators"/>
</dbReference>
<dbReference type="Proteomes" id="UP001500191">
    <property type="component" value="Unassembled WGS sequence"/>
</dbReference>
<organism evidence="5 6">
    <name type="scientific">Deinococcus depolymerans</name>
    <dbReference type="NCBI Taxonomy" id="392408"/>
    <lineage>
        <taxon>Bacteria</taxon>
        <taxon>Thermotogati</taxon>
        <taxon>Deinococcota</taxon>
        <taxon>Deinococci</taxon>
        <taxon>Deinococcales</taxon>
        <taxon>Deinococcaceae</taxon>
        <taxon>Deinococcus</taxon>
    </lineage>
</organism>
<feature type="domain" description="Purine catabolism PurC-like" evidence="2">
    <location>
        <begin position="6"/>
        <end position="122"/>
    </location>
</feature>
<feature type="domain" description="PucR C-terminal helix-turn-helix" evidence="3">
    <location>
        <begin position="452"/>
        <end position="509"/>
    </location>
</feature>
<evidence type="ECO:0000259" key="2">
    <source>
        <dbReference type="Pfam" id="PF07905"/>
    </source>
</evidence>
<gene>
    <name evidence="5" type="ORF">GCM10008937_07600</name>
</gene>
<keyword evidence="6" id="KW-1185">Reference proteome</keyword>
<evidence type="ECO:0000313" key="5">
    <source>
        <dbReference type="EMBL" id="GAA0502434.1"/>
    </source>
</evidence>
<dbReference type="PANTHER" id="PTHR33744:SF1">
    <property type="entry name" value="DNA-BINDING TRANSCRIPTIONAL ACTIVATOR ADER"/>
    <property type="match status" value="1"/>
</dbReference>
<feature type="domain" description="CdaR GGDEF-like" evidence="4">
    <location>
        <begin position="282"/>
        <end position="399"/>
    </location>
</feature>
<reference evidence="5 6" key="1">
    <citation type="journal article" date="2019" name="Int. J. Syst. Evol. Microbiol.">
        <title>The Global Catalogue of Microorganisms (GCM) 10K type strain sequencing project: providing services to taxonomists for standard genome sequencing and annotation.</title>
        <authorList>
            <consortium name="The Broad Institute Genomics Platform"/>
            <consortium name="The Broad Institute Genome Sequencing Center for Infectious Disease"/>
            <person name="Wu L."/>
            <person name="Ma J."/>
        </authorList>
    </citation>
    <scope>NUCLEOTIDE SEQUENCE [LARGE SCALE GENOMIC DNA]</scope>
    <source>
        <strain evidence="5 6">JCM 14368</strain>
    </source>
</reference>
<dbReference type="InterPro" id="IPR012914">
    <property type="entry name" value="PucR_dom"/>
</dbReference>
<dbReference type="Pfam" id="PF17853">
    <property type="entry name" value="GGDEF_2"/>
    <property type="match status" value="1"/>
</dbReference>
<dbReference type="RefSeq" id="WP_343756217.1">
    <property type="nucleotide sequence ID" value="NZ_BAAADB010000004.1"/>
</dbReference>
<evidence type="ECO:0000259" key="3">
    <source>
        <dbReference type="Pfam" id="PF13556"/>
    </source>
</evidence>
<accession>A0ABN1BPA9</accession>
<evidence type="ECO:0000313" key="6">
    <source>
        <dbReference type="Proteomes" id="UP001500191"/>
    </source>
</evidence>
<evidence type="ECO:0008006" key="7">
    <source>
        <dbReference type="Google" id="ProtNLM"/>
    </source>
</evidence>
<comment type="similarity">
    <text evidence="1">Belongs to the CdaR family.</text>
</comment>
<dbReference type="InterPro" id="IPR041522">
    <property type="entry name" value="CdaR_GGDEF"/>
</dbReference>
<evidence type="ECO:0000259" key="4">
    <source>
        <dbReference type="Pfam" id="PF17853"/>
    </source>
</evidence>
<name>A0ABN1BPA9_9DEIO</name>
<proteinExistence type="inferred from homology"/>